<dbReference type="Proteomes" id="UP000078463">
    <property type="component" value="Chromosome"/>
</dbReference>
<comment type="function">
    <text evidence="3">Required for maturation of 30S ribosomal subunits.</text>
</comment>
<dbReference type="RefSeq" id="WP_068949757.1">
    <property type="nucleotide sequence ID" value="NZ_CP015922.1"/>
</dbReference>
<evidence type="ECO:0000259" key="4">
    <source>
        <dbReference type="Pfam" id="PF02576"/>
    </source>
</evidence>
<proteinExistence type="inferred from homology"/>
<dbReference type="CDD" id="cd01734">
    <property type="entry name" value="YlxS_C"/>
    <property type="match status" value="1"/>
</dbReference>
<dbReference type="SUPFAM" id="SSF74942">
    <property type="entry name" value="YhbC-like, C-terminal domain"/>
    <property type="match status" value="1"/>
</dbReference>
<evidence type="ECO:0000256" key="3">
    <source>
        <dbReference type="HAMAP-Rule" id="MF_01077"/>
    </source>
</evidence>
<reference evidence="7" key="1">
    <citation type="submission" date="2016-05" db="EMBL/GenBank/DDBJ databases">
        <title>Polynucleobacter sp. QLW-P1FAT50C-4 genome.</title>
        <authorList>
            <person name="Hahn M.W."/>
        </authorList>
    </citation>
    <scope>NUCLEOTIDE SEQUENCE [LARGE SCALE GENOMIC DNA]</scope>
    <source>
        <strain evidence="7">QLW-P1FAT50C-4</strain>
    </source>
</reference>
<dbReference type="SUPFAM" id="SSF75420">
    <property type="entry name" value="YhbC-like, N-terminal domain"/>
    <property type="match status" value="1"/>
</dbReference>
<evidence type="ECO:0000259" key="5">
    <source>
        <dbReference type="Pfam" id="PF17384"/>
    </source>
</evidence>
<dbReference type="EMBL" id="CP015922">
    <property type="protein sequence ID" value="ANJ00765.1"/>
    <property type="molecule type" value="Genomic_DNA"/>
</dbReference>
<name>A0A191UIE8_9BURK</name>
<dbReference type="InterPro" id="IPR036847">
    <property type="entry name" value="RimP_C_sf"/>
</dbReference>
<dbReference type="HAMAP" id="MF_01077">
    <property type="entry name" value="RimP"/>
    <property type="match status" value="1"/>
</dbReference>
<dbReference type="InterPro" id="IPR003728">
    <property type="entry name" value="Ribosome_maturation_RimP"/>
</dbReference>
<comment type="subcellular location">
    <subcellularLocation>
        <location evidence="3">Cytoplasm</location>
    </subcellularLocation>
</comment>
<gene>
    <name evidence="3" type="primary">rimP</name>
    <name evidence="6" type="ORF">A8O14_06680</name>
</gene>
<keyword evidence="2 3" id="KW-0690">Ribosome biogenesis</keyword>
<dbReference type="NCBIfam" id="NF000929">
    <property type="entry name" value="PRK00092.2-1"/>
    <property type="match status" value="1"/>
</dbReference>
<sequence>MKDQKIIAAELENLGYTLVDIEREAGGLLRVTIENPDYERLITVLDCEKVSHQLSYTLPVENIPYERLEISSPGLDRPVKTAVDFERFTGMEVDMKLRVAVGNRKNFRGVLQGLLSGELNSPDAKFGLVFEAADGQPSQLEFSLAEVDKTRLVPVIDFKGRKS</sequence>
<dbReference type="GO" id="GO:0005829">
    <property type="term" value="C:cytosol"/>
    <property type="evidence" value="ECO:0007669"/>
    <property type="project" value="TreeGrafter"/>
</dbReference>
<dbReference type="GO" id="GO:0000028">
    <property type="term" value="P:ribosomal small subunit assembly"/>
    <property type="evidence" value="ECO:0007669"/>
    <property type="project" value="TreeGrafter"/>
</dbReference>
<feature type="domain" description="Ribosome maturation factor RimP N-terminal" evidence="4">
    <location>
        <begin position="7"/>
        <end position="76"/>
    </location>
</feature>
<dbReference type="InterPro" id="IPR035956">
    <property type="entry name" value="RimP_N_sf"/>
</dbReference>
<dbReference type="PANTHER" id="PTHR33867:SF1">
    <property type="entry name" value="RIBOSOME MATURATION FACTOR RIMP"/>
    <property type="match status" value="1"/>
</dbReference>
<accession>A0A191UIE8</accession>
<dbReference type="InterPro" id="IPR028998">
    <property type="entry name" value="RimP_C"/>
</dbReference>
<dbReference type="PANTHER" id="PTHR33867">
    <property type="entry name" value="RIBOSOME MATURATION FACTOR RIMP"/>
    <property type="match status" value="1"/>
</dbReference>
<dbReference type="KEGG" id="pwu:A8O14_06680"/>
<keyword evidence="1 3" id="KW-0963">Cytoplasm</keyword>
<evidence type="ECO:0000313" key="6">
    <source>
        <dbReference type="EMBL" id="ANJ00765.1"/>
    </source>
</evidence>
<dbReference type="OrthoDB" id="9805006at2"/>
<evidence type="ECO:0000256" key="1">
    <source>
        <dbReference type="ARBA" id="ARBA00022490"/>
    </source>
</evidence>
<dbReference type="GO" id="GO:0006412">
    <property type="term" value="P:translation"/>
    <property type="evidence" value="ECO:0007669"/>
    <property type="project" value="TreeGrafter"/>
</dbReference>
<evidence type="ECO:0000256" key="2">
    <source>
        <dbReference type="ARBA" id="ARBA00022517"/>
    </source>
</evidence>
<keyword evidence="7" id="KW-1185">Reference proteome</keyword>
<dbReference type="STRING" id="1743168.A8O14_06680"/>
<dbReference type="Pfam" id="PF17384">
    <property type="entry name" value="DUF150_C"/>
    <property type="match status" value="1"/>
</dbReference>
<comment type="similarity">
    <text evidence="3">Belongs to the RimP family.</text>
</comment>
<organism evidence="6 7">
    <name type="scientific">Polynucleobacter wuianus</name>
    <dbReference type="NCBI Taxonomy" id="1743168"/>
    <lineage>
        <taxon>Bacteria</taxon>
        <taxon>Pseudomonadati</taxon>
        <taxon>Pseudomonadota</taxon>
        <taxon>Betaproteobacteria</taxon>
        <taxon>Burkholderiales</taxon>
        <taxon>Burkholderiaceae</taxon>
        <taxon>Polynucleobacter</taxon>
    </lineage>
</organism>
<dbReference type="Gene3D" id="3.30.300.70">
    <property type="entry name" value="RimP-like superfamily, N-terminal"/>
    <property type="match status" value="1"/>
</dbReference>
<evidence type="ECO:0000313" key="7">
    <source>
        <dbReference type="Proteomes" id="UP000078463"/>
    </source>
</evidence>
<dbReference type="AlphaFoldDB" id="A0A191UIE8"/>
<dbReference type="Pfam" id="PF02576">
    <property type="entry name" value="RimP_N"/>
    <property type="match status" value="1"/>
</dbReference>
<protein>
    <recommendedName>
        <fullName evidence="3">Ribosome maturation factor RimP</fullName>
    </recommendedName>
</protein>
<feature type="domain" description="Ribosome maturation factor RimP C-terminal" evidence="5">
    <location>
        <begin position="80"/>
        <end position="154"/>
    </location>
</feature>
<dbReference type="InterPro" id="IPR028989">
    <property type="entry name" value="RimP_N"/>
</dbReference>